<sequence length="98" mass="11264">MESYNRVSVEERNHPKKSSIPPLSDVLTELRAQMIHYTTLLIQGYIIPNTDVSKSPLLTPILQQTMPRGFLTELVTRTHTNEKLFLKVFNPILQNLFG</sequence>
<feature type="region of interest" description="Disordered" evidence="1">
    <location>
        <begin position="1"/>
        <end position="22"/>
    </location>
</feature>
<comment type="caution">
    <text evidence="2">The sequence shown here is derived from an EMBL/GenBank/DDBJ whole genome shotgun (WGS) entry which is preliminary data.</text>
</comment>
<evidence type="ECO:0000256" key="1">
    <source>
        <dbReference type="SAM" id="MobiDB-lite"/>
    </source>
</evidence>
<dbReference type="EMBL" id="JAPWTJ010000944">
    <property type="protein sequence ID" value="KAJ8974714.1"/>
    <property type="molecule type" value="Genomic_DNA"/>
</dbReference>
<evidence type="ECO:0000313" key="3">
    <source>
        <dbReference type="Proteomes" id="UP001162164"/>
    </source>
</evidence>
<protein>
    <submittedName>
        <fullName evidence="2">Uncharacterized protein</fullName>
    </submittedName>
</protein>
<keyword evidence="3" id="KW-1185">Reference proteome</keyword>
<reference evidence="2" key="1">
    <citation type="journal article" date="2023" name="Insect Mol. Biol.">
        <title>Genome sequencing provides insights into the evolution of gene families encoding plant cell wall-degrading enzymes in longhorned beetles.</title>
        <authorList>
            <person name="Shin N.R."/>
            <person name="Okamura Y."/>
            <person name="Kirsch R."/>
            <person name="Pauchet Y."/>
        </authorList>
    </citation>
    <scope>NUCLEOTIDE SEQUENCE</scope>
    <source>
        <strain evidence="2">MMC_N1</strain>
    </source>
</reference>
<organism evidence="2 3">
    <name type="scientific">Molorchus minor</name>
    <dbReference type="NCBI Taxonomy" id="1323400"/>
    <lineage>
        <taxon>Eukaryota</taxon>
        <taxon>Metazoa</taxon>
        <taxon>Ecdysozoa</taxon>
        <taxon>Arthropoda</taxon>
        <taxon>Hexapoda</taxon>
        <taxon>Insecta</taxon>
        <taxon>Pterygota</taxon>
        <taxon>Neoptera</taxon>
        <taxon>Endopterygota</taxon>
        <taxon>Coleoptera</taxon>
        <taxon>Polyphaga</taxon>
        <taxon>Cucujiformia</taxon>
        <taxon>Chrysomeloidea</taxon>
        <taxon>Cerambycidae</taxon>
        <taxon>Lamiinae</taxon>
        <taxon>Monochamini</taxon>
        <taxon>Molorchus</taxon>
    </lineage>
</organism>
<gene>
    <name evidence="2" type="ORF">NQ317_000380</name>
</gene>
<accession>A0ABQ9J9Y3</accession>
<proteinExistence type="predicted"/>
<dbReference type="Proteomes" id="UP001162164">
    <property type="component" value="Unassembled WGS sequence"/>
</dbReference>
<evidence type="ECO:0000313" key="2">
    <source>
        <dbReference type="EMBL" id="KAJ8974714.1"/>
    </source>
</evidence>
<name>A0ABQ9J9Y3_9CUCU</name>